<evidence type="ECO:0000313" key="13">
    <source>
        <dbReference type="EMBL" id="PSN08028.1"/>
    </source>
</evidence>
<comment type="function">
    <text evidence="11">Flagellar protein that affects chemotactic events.</text>
</comment>
<proteinExistence type="inferred from homology"/>
<keyword evidence="9 11" id="KW-0472">Membrane</keyword>
<evidence type="ECO:0000256" key="4">
    <source>
        <dbReference type="ARBA" id="ARBA00022448"/>
    </source>
</evidence>
<dbReference type="InterPro" id="IPR052570">
    <property type="entry name" value="FliJ"/>
</dbReference>
<dbReference type="EMBL" id="PYEP01000003">
    <property type="protein sequence ID" value="PSN08028.1"/>
    <property type="molecule type" value="Genomic_DNA"/>
</dbReference>
<keyword evidence="7 11" id="KW-1005">Bacterial flagellum biogenesis</keyword>
<dbReference type="InterPro" id="IPR018006">
    <property type="entry name" value="Flag_FliJ_proteobac"/>
</dbReference>
<keyword evidence="10 11" id="KW-1006">Bacterial flagellum protein export</keyword>
<accession>A0A2P8VLR9</accession>
<dbReference type="OrthoDB" id="6465096at2"/>
<gene>
    <name evidence="13" type="primary">fliJ</name>
    <name evidence="13" type="ORF">C7G83_07535</name>
</gene>
<dbReference type="Pfam" id="PF02050">
    <property type="entry name" value="FliJ"/>
    <property type="match status" value="1"/>
</dbReference>
<evidence type="ECO:0000256" key="8">
    <source>
        <dbReference type="ARBA" id="ARBA00022927"/>
    </source>
</evidence>
<reference evidence="13 14" key="1">
    <citation type="submission" date="2018-03" db="EMBL/GenBank/DDBJ databases">
        <title>Draft genome sequence of the first documented clinical Siccibacter turicensis isolate in Austria.</title>
        <authorList>
            <person name="Lepuschitz S."/>
            <person name="Pekard-Amenitsch S."/>
            <person name="Haunold R."/>
            <person name="Schill S."/>
            <person name="Mach R."/>
            <person name="Allerberger F."/>
            <person name="Ruppitsch W."/>
            <person name="Forsythe S.J."/>
        </authorList>
    </citation>
    <scope>NUCLEOTIDE SEQUENCE [LARGE SCALE GENOMIC DNA]</scope>
    <source>
        <strain evidence="13 14">6100069499-17</strain>
    </source>
</reference>
<dbReference type="GO" id="GO:0009288">
    <property type="term" value="C:bacterial-type flagellum"/>
    <property type="evidence" value="ECO:0007669"/>
    <property type="project" value="UniProtKB-UniRule"/>
</dbReference>
<keyword evidence="8 11" id="KW-0653">Protein transport</keyword>
<dbReference type="RefSeq" id="WP_024549586.1">
    <property type="nucleotide sequence ID" value="NZ_CP188034.1"/>
</dbReference>
<feature type="coiled-coil region" evidence="12">
    <location>
        <begin position="4"/>
        <end position="38"/>
    </location>
</feature>
<dbReference type="InterPro" id="IPR053716">
    <property type="entry name" value="Flag_assembly_chemotaxis_eff"/>
</dbReference>
<keyword evidence="4 11" id="KW-0813">Transport</keyword>
<evidence type="ECO:0000256" key="2">
    <source>
        <dbReference type="ARBA" id="ARBA00010004"/>
    </source>
</evidence>
<dbReference type="GO" id="GO:0044781">
    <property type="term" value="P:bacterial-type flagellum organization"/>
    <property type="evidence" value="ECO:0007669"/>
    <property type="project" value="UniProtKB-KW"/>
</dbReference>
<keyword evidence="14" id="KW-1185">Reference proteome</keyword>
<evidence type="ECO:0000256" key="5">
    <source>
        <dbReference type="ARBA" id="ARBA00022475"/>
    </source>
</evidence>
<dbReference type="PRINTS" id="PR01004">
    <property type="entry name" value="FLGFLIJ"/>
</dbReference>
<evidence type="ECO:0000256" key="9">
    <source>
        <dbReference type="ARBA" id="ARBA00023136"/>
    </source>
</evidence>
<dbReference type="PANTHER" id="PTHR38786">
    <property type="entry name" value="FLAGELLAR FLIJ PROTEIN"/>
    <property type="match status" value="1"/>
</dbReference>
<keyword evidence="6 11" id="KW-0145">Chemotaxis</keyword>
<keyword evidence="13" id="KW-0282">Flagellum</keyword>
<keyword evidence="5 11" id="KW-1003">Cell membrane</keyword>
<evidence type="ECO:0000256" key="10">
    <source>
        <dbReference type="ARBA" id="ARBA00023225"/>
    </source>
</evidence>
<comment type="caution">
    <text evidence="13">The sequence shown here is derived from an EMBL/GenBank/DDBJ whole genome shotgun (WGS) entry which is preliminary data.</text>
</comment>
<organism evidence="13 14">
    <name type="scientific">Siccibacter turicensis</name>
    <dbReference type="NCBI Taxonomy" id="357233"/>
    <lineage>
        <taxon>Bacteria</taxon>
        <taxon>Pseudomonadati</taxon>
        <taxon>Pseudomonadota</taxon>
        <taxon>Gammaproteobacteria</taxon>
        <taxon>Enterobacterales</taxon>
        <taxon>Enterobacteriaceae</taxon>
        <taxon>Siccibacter</taxon>
    </lineage>
</organism>
<dbReference type="GO" id="GO:0006935">
    <property type="term" value="P:chemotaxis"/>
    <property type="evidence" value="ECO:0007669"/>
    <property type="project" value="UniProtKB-UniRule"/>
</dbReference>
<dbReference type="STRING" id="1388748.GCA_000463155_02484"/>
<protein>
    <recommendedName>
        <fullName evidence="3 11">Flagellar FliJ protein</fullName>
    </recommendedName>
</protein>
<dbReference type="PANTHER" id="PTHR38786:SF1">
    <property type="entry name" value="FLAGELLAR FLIJ PROTEIN"/>
    <property type="match status" value="1"/>
</dbReference>
<keyword evidence="13" id="KW-0969">Cilium</keyword>
<evidence type="ECO:0000256" key="7">
    <source>
        <dbReference type="ARBA" id="ARBA00022795"/>
    </source>
</evidence>
<evidence type="ECO:0000256" key="11">
    <source>
        <dbReference type="PIRNR" id="PIRNR019404"/>
    </source>
</evidence>
<keyword evidence="13" id="KW-0966">Cell projection</keyword>
<comment type="subcellular location">
    <subcellularLocation>
        <location evidence="1">Cell membrane</location>
        <topology evidence="1">Peripheral membrane protein</topology>
        <orientation evidence="1">Cytoplasmic side</orientation>
    </subcellularLocation>
</comment>
<dbReference type="NCBIfam" id="TIGR02473">
    <property type="entry name" value="flagell_FliJ"/>
    <property type="match status" value="1"/>
</dbReference>
<dbReference type="GO" id="GO:0071973">
    <property type="term" value="P:bacterial-type flagellum-dependent cell motility"/>
    <property type="evidence" value="ECO:0007669"/>
    <property type="project" value="InterPro"/>
</dbReference>
<evidence type="ECO:0000313" key="14">
    <source>
        <dbReference type="Proteomes" id="UP000240212"/>
    </source>
</evidence>
<dbReference type="GO" id="GO:0015031">
    <property type="term" value="P:protein transport"/>
    <property type="evidence" value="ECO:0007669"/>
    <property type="project" value="UniProtKB-UniRule"/>
</dbReference>
<dbReference type="GO" id="GO:0003774">
    <property type="term" value="F:cytoskeletal motor activity"/>
    <property type="evidence" value="ECO:0007669"/>
    <property type="project" value="UniProtKB-UniRule"/>
</dbReference>
<keyword evidence="12" id="KW-0175">Coiled coil</keyword>
<evidence type="ECO:0000256" key="3">
    <source>
        <dbReference type="ARBA" id="ARBA00020392"/>
    </source>
</evidence>
<dbReference type="AlphaFoldDB" id="A0A2P8VLR9"/>
<dbReference type="PIRSF" id="PIRSF019404">
    <property type="entry name" value="FliJ"/>
    <property type="match status" value="1"/>
</dbReference>
<dbReference type="Gene3D" id="1.10.287.1700">
    <property type="match status" value="1"/>
</dbReference>
<evidence type="ECO:0000256" key="6">
    <source>
        <dbReference type="ARBA" id="ARBA00022500"/>
    </source>
</evidence>
<evidence type="ECO:0000256" key="12">
    <source>
        <dbReference type="SAM" id="Coils"/>
    </source>
</evidence>
<name>A0A2P8VLR9_9ENTR</name>
<sequence length="147" mass="17356">MAKNSALNTLKDMAEKEVDDAAQRLGDMRRCCQQAEEQLNMLINYQSEYRDNLNNDMSQGIGSQRWQNYQQFITTLEKAIEQHRLQLAQWSVKVDQALDFWKEKKIRLQAWQTLQDRRSSAALLAENRLDQKKMDEFAQRASLRKSE</sequence>
<dbReference type="GO" id="GO:0005886">
    <property type="term" value="C:plasma membrane"/>
    <property type="evidence" value="ECO:0007669"/>
    <property type="project" value="UniProtKB-SubCell"/>
</dbReference>
<evidence type="ECO:0000256" key="1">
    <source>
        <dbReference type="ARBA" id="ARBA00004413"/>
    </source>
</evidence>
<dbReference type="Proteomes" id="UP000240212">
    <property type="component" value="Unassembled WGS sequence"/>
</dbReference>
<comment type="similarity">
    <text evidence="2 11">Belongs to the FliJ family.</text>
</comment>
<dbReference type="InterPro" id="IPR012823">
    <property type="entry name" value="Flagell_FliJ"/>
</dbReference>